<dbReference type="RefSeq" id="WP_085784482.1">
    <property type="nucleotide sequence ID" value="NZ_CP008743.1"/>
</dbReference>
<sequence length="91" mass="10293">MDKKCTACGSCGFPMSKLEDYALKNPESLYCVHCTNPDGTLKPYAEIFEMTVSYYKNSQGIEDSAARKLVQDLLTSFPAWKKMKEKENAPR</sequence>
<evidence type="ECO:0000313" key="3">
    <source>
        <dbReference type="Proteomes" id="UP000237351"/>
    </source>
</evidence>
<dbReference type="STRING" id="1414854.GQ61_06360"/>
<dbReference type="EMBL" id="CP008743">
    <property type="protein sequence ID" value="ARN84970.1"/>
    <property type="molecule type" value="Genomic_DNA"/>
</dbReference>
<dbReference type="AlphaFoldDB" id="A0A1W6N516"/>
<name>A0A1W6N516_9PROT</name>
<dbReference type="KEGG" id="naf:GQ61_06360"/>
<evidence type="ECO:0000259" key="1">
    <source>
        <dbReference type="Pfam" id="PF12674"/>
    </source>
</evidence>
<feature type="domain" description="Putative zinc ribbon" evidence="1">
    <location>
        <begin position="8"/>
        <end position="81"/>
    </location>
</feature>
<evidence type="ECO:0000313" key="2">
    <source>
        <dbReference type="EMBL" id="ARN84970.1"/>
    </source>
</evidence>
<dbReference type="OrthoDB" id="7065824at2"/>
<protein>
    <recommendedName>
        <fullName evidence="1">Putative zinc ribbon domain-containing protein</fullName>
    </recommendedName>
</protein>
<dbReference type="Proteomes" id="UP000237351">
    <property type="component" value="Chromosome"/>
</dbReference>
<keyword evidence="3" id="KW-1185">Reference proteome</keyword>
<reference evidence="2 3" key="1">
    <citation type="submission" date="2014-06" db="EMBL/GenBank/DDBJ databases">
        <title>The genome of the endonuclear symbiont Nucleicultrix amoebiphila.</title>
        <authorList>
            <person name="Schulz F."/>
            <person name="Horn M."/>
        </authorList>
    </citation>
    <scope>NUCLEOTIDE SEQUENCE [LARGE SCALE GENOMIC DNA]</scope>
    <source>
        <strain evidence="2 3">FS5</strain>
    </source>
</reference>
<organism evidence="2 3">
    <name type="scientific">Candidatus Nucleicultrix amoebiphila FS5</name>
    <dbReference type="NCBI Taxonomy" id="1414854"/>
    <lineage>
        <taxon>Bacteria</taxon>
        <taxon>Pseudomonadati</taxon>
        <taxon>Pseudomonadota</taxon>
        <taxon>Alphaproteobacteria</taxon>
        <taxon>Holosporales</taxon>
        <taxon>Candidatus Nucleicultricaceae</taxon>
        <taxon>Candidatus Nucleicultrix</taxon>
    </lineage>
</organism>
<proteinExistence type="predicted"/>
<gene>
    <name evidence="2" type="ORF">GQ61_06360</name>
</gene>
<accession>A0A1W6N516</accession>
<dbReference type="Pfam" id="PF12674">
    <property type="entry name" value="Zn_ribbon_2"/>
    <property type="match status" value="1"/>
</dbReference>
<dbReference type="InterPro" id="IPR025868">
    <property type="entry name" value="Zn_ribbon_dom_put"/>
</dbReference>